<dbReference type="Proteomes" id="UP000016627">
    <property type="component" value="Unassembled WGS sequence"/>
</dbReference>
<evidence type="ECO:0000313" key="2">
    <source>
        <dbReference type="Proteomes" id="UP000016627"/>
    </source>
</evidence>
<sequence length="49" mass="5436">MAAKFGERAGKAAHQLLDVRPQASERVYRTAIRAMAHSACQRLIKGEKI</sequence>
<dbReference type="RefSeq" id="WP_021090383.1">
    <property type="nucleotide sequence ID" value="NZ_ANNI01000001.1"/>
</dbReference>
<comment type="caution">
    <text evidence="1">The sequence shown here is derived from an EMBL/GenBank/DDBJ whole genome shotgun (WGS) entry which is preliminary data.</text>
</comment>
<protein>
    <submittedName>
        <fullName evidence="1">Uncharacterized protein</fullName>
    </submittedName>
</protein>
<proteinExistence type="predicted"/>
<dbReference type="PATRIC" id="fig|1242969.3.peg.117"/>
<dbReference type="AlphaFoldDB" id="U2F9S4"/>
<accession>U2F9S4</accession>
<reference evidence="1 2" key="1">
    <citation type="journal article" date="2013" name="BMC Genomics">
        <title>Comparative genomics of Campylobacter concisus isolates reveals genetic diversity and provides insights into disease association.</title>
        <authorList>
            <person name="Deshpande N.P."/>
            <person name="Kaakoush N.O."/>
            <person name="Wilkins M.R."/>
            <person name="Mitchell H.M."/>
        </authorList>
    </citation>
    <scope>NUCLEOTIDE SEQUENCE [LARGE SCALE GENOMIC DNA]</scope>
    <source>
        <strain evidence="1 2">ATCC 51562</strain>
    </source>
</reference>
<name>U2F9S4_9BACT</name>
<dbReference type="EMBL" id="ANNI01000001">
    <property type="protein sequence ID" value="ERJ27037.1"/>
    <property type="molecule type" value="Genomic_DNA"/>
</dbReference>
<evidence type="ECO:0000313" key="1">
    <source>
        <dbReference type="EMBL" id="ERJ27037.1"/>
    </source>
</evidence>
<gene>
    <name evidence="1" type="ORF">ATCC51562_1195</name>
</gene>
<organism evidence="1 2">
    <name type="scientific">Campylobacter concisus ATCC 51562</name>
    <dbReference type="NCBI Taxonomy" id="1242969"/>
    <lineage>
        <taxon>Bacteria</taxon>
        <taxon>Pseudomonadati</taxon>
        <taxon>Campylobacterota</taxon>
        <taxon>Epsilonproteobacteria</taxon>
        <taxon>Campylobacterales</taxon>
        <taxon>Campylobacteraceae</taxon>
        <taxon>Campylobacter</taxon>
    </lineage>
</organism>